<reference evidence="1" key="1">
    <citation type="submission" date="2021-04" db="EMBL/GenBank/DDBJ databases">
        <title>Genome seq and assembly of Bacillus sp.</title>
        <authorList>
            <person name="Chhetri G."/>
        </authorList>
    </citation>
    <scope>NUCLEOTIDE SEQUENCE</scope>
    <source>
        <strain evidence="1">RG28</strain>
    </source>
</reference>
<proteinExistence type="predicted"/>
<evidence type="ECO:0000313" key="1">
    <source>
        <dbReference type="EMBL" id="MBP0726651.1"/>
    </source>
</evidence>
<gene>
    <name evidence="1" type="ORF">J5Y03_15945</name>
</gene>
<organism evidence="1 2">
    <name type="scientific">Gottfriedia endophytica</name>
    <dbReference type="NCBI Taxonomy" id="2820819"/>
    <lineage>
        <taxon>Bacteria</taxon>
        <taxon>Bacillati</taxon>
        <taxon>Bacillota</taxon>
        <taxon>Bacilli</taxon>
        <taxon>Bacillales</taxon>
        <taxon>Bacillaceae</taxon>
        <taxon>Gottfriedia</taxon>
    </lineage>
</organism>
<comment type="caution">
    <text evidence="1">The sequence shown here is derived from an EMBL/GenBank/DDBJ whole genome shotgun (WGS) entry which is preliminary data.</text>
</comment>
<protein>
    <recommendedName>
        <fullName evidence="3">Hydrolase</fullName>
    </recommendedName>
</protein>
<keyword evidence="2" id="KW-1185">Reference proteome</keyword>
<dbReference type="EMBL" id="JAGIYQ010000013">
    <property type="protein sequence ID" value="MBP0726651.1"/>
    <property type="molecule type" value="Genomic_DNA"/>
</dbReference>
<dbReference type="Proteomes" id="UP000682134">
    <property type="component" value="Unassembled WGS sequence"/>
</dbReference>
<name>A0A940NPY5_9BACI</name>
<accession>A0A940NPY5</accession>
<dbReference type="AlphaFoldDB" id="A0A940NPY5"/>
<evidence type="ECO:0000313" key="2">
    <source>
        <dbReference type="Proteomes" id="UP000682134"/>
    </source>
</evidence>
<dbReference type="RefSeq" id="WP_209406995.1">
    <property type="nucleotide sequence ID" value="NZ_JAGIYQ010000013.1"/>
</dbReference>
<sequence length="103" mass="12106">MDKTRYYVSVQAKTITINQGDAAYELEIDATQDDVERLKQLFNNMDHNDFVSGFRTVLGISMPYHLDEPNDRYDNNIKDVYRMLHNLGTAETKQHIREMHILN</sequence>
<evidence type="ECO:0008006" key="3">
    <source>
        <dbReference type="Google" id="ProtNLM"/>
    </source>
</evidence>